<comment type="similarity">
    <text evidence="1">Belongs to the UPF0111 family.</text>
</comment>
<gene>
    <name evidence="3" type="ORF">HRUBRA_00561</name>
</gene>
<feature type="coiled-coil region" evidence="2">
    <location>
        <begin position="156"/>
        <end position="190"/>
    </location>
</feature>
<dbReference type="PATRIC" id="fig|1265313.6.peg.556"/>
<dbReference type="PANTHER" id="PTHR36536:SF3">
    <property type="entry name" value="UPF0111 PROTEIN HI_1603"/>
    <property type="match status" value="1"/>
</dbReference>
<dbReference type="PANTHER" id="PTHR36536">
    <property type="entry name" value="UPF0111 PROTEIN HI_1603"/>
    <property type="match status" value="1"/>
</dbReference>
<dbReference type="RefSeq" id="WP_052094587.1">
    <property type="nucleotide sequence ID" value="NZ_KN234766.1"/>
</dbReference>
<accession>A0A095VUQ3</accession>
<dbReference type="OrthoDB" id="9780540at2"/>
<dbReference type="InterPro" id="IPR038078">
    <property type="entry name" value="PhoU-like_sf"/>
</dbReference>
<comment type="caution">
    <text evidence="3">The sequence shown here is derived from an EMBL/GenBank/DDBJ whole genome shotgun (WGS) entry which is preliminary data.</text>
</comment>
<evidence type="ECO:0000313" key="3">
    <source>
        <dbReference type="EMBL" id="KGE04808.1"/>
    </source>
</evidence>
<reference evidence="3 4" key="1">
    <citation type="journal article" date="2014" name="Genome Announc.">
        <title>Genome Sequence of Gammaproteobacterial Pseudohaliea rubra Type Strain DSM 19751, Isolated from Coastal Seawater of the Mediterranean Sea.</title>
        <authorList>
            <person name="Spring S."/>
            <person name="Fiebig A."/>
            <person name="Riedel T."/>
            <person name="Goker M."/>
            <person name="Klenk H.P."/>
        </authorList>
    </citation>
    <scope>NUCLEOTIDE SEQUENCE [LARGE SCALE GENOMIC DNA]</scope>
    <source>
        <strain evidence="3 4">DSM 19751</strain>
    </source>
</reference>
<dbReference type="eggNOG" id="COG1392">
    <property type="taxonomic scope" value="Bacteria"/>
</dbReference>
<protein>
    <submittedName>
        <fullName evidence="3">Phosphate transport regulator (Distant similar to PhoU)</fullName>
    </submittedName>
</protein>
<name>A0A095VUQ3_9GAMM</name>
<dbReference type="AlphaFoldDB" id="A0A095VUQ3"/>
<evidence type="ECO:0000256" key="2">
    <source>
        <dbReference type="SAM" id="Coils"/>
    </source>
</evidence>
<organism evidence="3 4">
    <name type="scientific">Pseudohaliea rubra DSM 19751</name>
    <dbReference type="NCBI Taxonomy" id="1265313"/>
    <lineage>
        <taxon>Bacteria</taxon>
        <taxon>Pseudomonadati</taxon>
        <taxon>Pseudomonadota</taxon>
        <taxon>Gammaproteobacteria</taxon>
        <taxon>Cellvibrionales</taxon>
        <taxon>Halieaceae</taxon>
        <taxon>Pseudohaliea</taxon>
    </lineage>
</organism>
<dbReference type="EMBL" id="AUVB01000016">
    <property type="protein sequence ID" value="KGE04808.1"/>
    <property type="molecule type" value="Genomic_DNA"/>
</dbReference>
<dbReference type="Gene3D" id="1.20.58.220">
    <property type="entry name" value="Phosphate transport system protein phou homolog 2, domain 2"/>
    <property type="match status" value="1"/>
</dbReference>
<dbReference type="Pfam" id="PF01865">
    <property type="entry name" value="PhoU_div"/>
    <property type="match status" value="1"/>
</dbReference>
<proteinExistence type="inferred from homology"/>
<dbReference type="Proteomes" id="UP000029640">
    <property type="component" value="Unassembled WGS sequence"/>
</dbReference>
<dbReference type="InterPro" id="IPR002727">
    <property type="entry name" value="DUF47"/>
</dbReference>
<evidence type="ECO:0000313" key="4">
    <source>
        <dbReference type="Proteomes" id="UP000029640"/>
    </source>
</evidence>
<dbReference type="HOGENOM" id="CLU_104916_0_1_6"/>
<evidence type="ECO:0000256" key="1">
    <source>
        <dbReference type="ARBA" id="ARBA00008591"/>
    </source>
</evidence>
<sequence>MAVGSPLGKLFGTSPIKPLQHHMQLVYRSAELLCRLVEAALDGNRSRMDALSLELEASAREAQAVATELRRHLPRGLFLAMPRPDLLQLLSAQQQLADDARRTARSLLFRPLAIPGAARKTLSSLLKRSEGLAALVLETIESTDELLETGFAGAEARRVERQLDSLHRRVQQSDRQADKLREQLLRSEAELSPVDNSFNYQLVDALDALAALNGEIGERLRLLLAH</sequence>
<dbReference type="STRING" id="1265313.HRUBRA_00561"/>
<dbReference type="InterPro" id="IPR018445">
    <property type="entry name" value="Put_Phosphate_transp_reg"/>
</dbReference>
<keyword evidence="4" id="KW-1185">Reference proteome</keyword>
<keyword evidence="2" id="KW-0175">Coiled coil</keyword>